<dbReference type="SUPFAM" id="SSF51412">
    <property type="entry name" value="Inosine monophosphate dehydrogenase (IMPDH)"/>
    <property type="match status" value="1"/>
</dbReference>
<comment type="caution">
    <text evidence="6">The sequence shown here is derived from an EMBL/GenBank/DDBJ whole genome shotgun (WGS) entry which is preliminary data.</text>
</comment>
<keyword evidence="5" id="KW-0560">Oxidoreductase</keyword>
<name>A0A9D2M4Y3_9FIRM</name>
<protein>
    <recommendedName>
        <fullName evidence="2">Probable nitronate monooxygenase</fullName>
    </recommendedName>
</protein>
<evidence type="ECO:0000256" key="5">
    <source>
        <dbReference type="ARBA" id="ARBA00023002"/>
    </source>
</evidence>
<dbReference type="InterPro" id="IPR013785">
    <property type="entry name" value="Aldolase_TIM"/>
</dbReference>
<dbReference type="AlphaFoldDB" id="A0A9D2M4Y3"/>
<dbReference type="PANTHER" id="PTHR32332">
    <property type="entry name" value="2-NITROPROPANE DIOXYGENASE"/>
    <property type="match status" value="1"/>
</dbReference>
<dbReference type="Pfam" id="PF03060">
    <property type="entry name" value="NMO"/>
    <property type="match status" value="2"/>
</dbReference>
<dbReference type="Gene3D" id="3.20.20.70">
    <property type="entry name" value="Aldolase class I"/>
    <property type="match status" value="1"/>
</dbReference>
<reference evidence="6" key="1">
    <citation type="journal article" date="2021" name="PeerJ">
        <title>Extensive microbial diversity within the chicken gut microbiome revealed by metagenomics and culture.</title>
        <authorList>
            <person name="Gilroy R."/>
            <person name="Ravi A."/>
            <person name="Getino M."/>
            <person name="Pursley I."/>
            <person name="Horton D.L."/>
            <person name="Alikhan N.F."/>
            <person name="Baker D."/>
            <person name="Gharbi K."/>
            <person name="Hall N."/>
            <person name="Watson M."/>
            <person name="Adriaenssens E.M."/>
            <person name="Foster-Nyarko E."/>
            <person name="Jarju S."/>
            <person name="Secka A."/>
            <person name="Antonio M."/>
            <person name="Oren A."/>
            <person name="Chaudhuri R.R."/>
            <person name="La Ragione R."/>
            <person name="Hildebrand F."/>
            <person name="Pallen M.J."/>
        </authorList>
    </citation>
    <scope>NUCLEOTIDE SEQUENCE</scope>
    <source>
        <strain evidence="6">ChiBcec8-13705</strain>
    </source>
</reference>
<evidence type="ECO:0000313" key="6">
    <source>
        <dbReference type="EMBL" id="HJB41127.1"/>
    </source>
</evidence>
<gene>
    <name evidence="6" type="ORF">H9945_01345</name>
</gene>
<evidence type="ECO:0000256" key="4">
    <source>
        <dbReference type="ARBA" id="ARBA00022643"/>
    </source>
</evidence>
<dbReference type="Proteomes" id="UP000886803">
    <property type="component" value="Unassembled WGS sequence"/>
</dbReference>
<evidence type="ECO:0000256" key="1">
    <source>
        <dbReference type="ARBA" id="ARBA00003535"/>
    </source>
</evidence>
<accession>A0A9D2M4Y3</accession>
<reference evidence="6" key="2">
    <citation type="submission" date="2021-04" db="EMBL/GenBank/DDBJ databases">
        <authorList>
            <person name="Gilroy R."/>
        </authorList>
    </citation>
    <scope>NUCLEOTIDE SEQUENCE</scope>
    <source>
        <strain evidence="6">ChiBcec8-13705</strain>
    </source>
</reference>
<keyword evidence="3" id="KW-0285">Flavoprotein</keyword>
<evidence type="ECO:0000313" key="7">
    <source>
        <dbReference type="Proteomes" id="UP000886803"/>
    </source>
</evidence>
<sequence length="315" mass="32745">MKLLNEILGTKYPIIQGGMANIATGEFAAACSNAGALGLIGAGGIRSGDELRAHIRRCRELTDQPFGVNIMLMHPCADEFARIVVEEKVPVVTTGAGNPGQYVAKWKEAGIIVIPVVAAAVLAKHLAKAGVDAVIAEGTESGGHVGEMTTMALVPQVIDAVDLPVIAAGGIADGRQLAAALALGACGAQVGTCLLVSQECPIHENYKKALLKAKDSDTIVTGRIGGTPVRVLKNKMAREYVRQEKAGADKMELEKFTLGSLRRAVFDGDTDTGSLMAGQVAGMLHDIRPVAEILAGLMDGCKARLGEMEGLAGKL</sequence>
<evidence type="ECO:0000256" key="2">
    <source>
        <dbReference type="ARBA" id="ARBA00013457"/>
    </source>
</evidence>
<dbReference type="PANTHER" id="PTHR32332:SF20">
    <property type="entry name" value="2-NITROPROPANE DIOXYGENASE-LIKE PROTEIN"/>
    <property type="match status" value="1"/>
</dbReference>
<dbReference type="CDD" id="cd04730">
    <property type="entry name" value="NPD_like"/>
    <property type="match status" value="1"/>
</dbReference>
<dbReference type="InterPro" id="IPR004136">
    <property type="entry name" value="NMO"/>
</dbReference>
<keyword evidence="4" id="KW-0288">FMN</keyword>
<proteinExistence type="predicted"/>
<keyword evidence="6" id="KW-0503">Monooxygenase</keyword>
<organism evidence="6 7">
    <name type="scientific">Candidatus Gemmiger avicola</name>
    <dbReference type="NCBI Taxonomy" id="2838605"/>
    <lineage>
        <taxon>Bacteria</taxon>
        <taxon>Bacillati</taxon>
        <taxon>Bacillota</taxon>
        <taxon>Clostridia</taxon>
        <taxon>Eubacteriales</taxon>
        <taxon>Gemmiger</taxon>
    </lineage>
</organism>
<comment type="function">
    <text evidence="1">Nitronate monooxygenase that uses molecular oxygen to catalyze the oxidative denitrification of alkyl nitronates. Acts on propionate 3-nitronate (P3N), the presumed physiological substrate. Probably functions in the detoxification of P3N, a metabolic poison produced by plants and fungi as a defense mechanism.</text>
</comment>
<evidence type="ECO:0000256" key="3">
    <source>
        <dbReference type="ARBA" id="ARBA00022630"/>
    </source>
</evidence>
<dbReference type="GO" id="GO:0018580">
    <property type="term" value="F:nitronate monooxygenase activity"/>
    <property type="evidence" value="ECO:0007669"/>
    <property type="project" value="InterPro"/>
</dbReference>
<dbReference type="EMBL" id="DWYG01000014">
    <property type="protein sequence ID" value="HJB41127.1"/>
    <property type="molecule type" value="Genomic_DNA"/>
</dbReference>